<evidence type="ECO:0000259" key="4">
    <source>
        <dbReference type="PROSITE" id="PS51203"/>
    </source>
</evidence>
<dbReference type="InterPro" id="IPR002068">
    <property type="entry name" value="A-crystallin/Hsp20_dom"/>
</dbReference>
<evidence type="ECO:0000259" key="3">
    <source>
        <dbReference type="PROSITE" id="PS01031"/>
    </source>
</evidence>
<feature type="domain" description="SHSP" evidence="3">
    <location>
        <begin position="57"/>
        <end position="167"/>
    </location>
</feature>
<dbReference type="InterPro" id="IPR031107">
    <property type="entry name" value="Small_HSP"/>
</dbReference>
<comment type="similarity">
    <text evidence="1 2">Belongs to the small heat shock protein (HSP20) family.</text>
</comment>
<dbReference type="CDD" id="cd06464">
    <property type="entry name" value="ACD_sHsps-like"/>
    <property type="match status" value="1"/>
</dbReference>
<comment type="caution">
    <text evidence="5">The sequence shown here is derived from an EMBL/GenBank/DDBJ whole genome shotgun (WGS) entry which is preliminary data.</text>
</comment>
<dbReference type="PROSITE" id="PS01031">
    <property type="entry name" value="SHSP"/>
    <property type="match status" value="1"/>
</dbReference>
<evidence type="ECO:0000256" key="2">
    <source>
        <dbReference type="RuleBase" id="RU003616"/>
    </source>
</evidence>
<evidence type="ECO:0000256" key="1">
    <source>
        <dbReference type="PROSITE-ProRule" id="PRU00285"/>
    </source>
</evidence>
<evidence type="ECO:0000313" key="5">
    <source>
        <dbReference type="EMBL" id="TXF12827.1"/>
    </source>
</evidence>
<protein>
    <submittedName>
        <fullName evidence="5">Hsp20/alpha crystallin family protein</fullName>
    </submittedName>
</protein>
<dbReference type="PANTHER" id="PTHR11527">
    <property type="entry name" value="HEAT-SHOCK PROTEIN 20 FAMILY MEMBER"/>
    <property type="match status" value="1"/>
</dbReference>
<name>A0A5C7EKL3_9PROT</name>
<accession>A0A5C7EKL3</accession>
<dbReference type="Pfam" id="PF00011">
    <property type="entry name" value="HSP20"/>
    <property type="match status" value="1"/>
</dbReference>
<dbReference type="Proteomes" id="UP000321201">
    <property type="component" value="Unassembled WGS sequence"/>
</dbReference>
<keyword evidence="6" id="KW-1185">Reference proteome</keyword>
<evidence type="ECO:0000313" key="6">
    <source>
        <dbReference type="Proteomes" id="UP000321201"/>
    </source>
</evidence>
<sequence>MAEASRKDVSVTRGRQASRAPVRVIRPFEDIDRLFDELMGREWLRPLRWERSLPGELAFEGRMPRVDVIDRDEEVVVRAEVPGVKKEDLEITIDGDLITLKGEVKREEEEEKGDYYRAELSYGAFSRTVPLPAEVDESKAKASLADGVLEVTLPKREKSRKRTIKVN</sequence>
<feature type="domain" description="CS" evidence="4">
    <location>
        <begin position="61"/>
        <end position="164"/>
    </location>
</feature>
<proteinExistence type="inferred from homology"/>
<dbReference type="Gene3D" id="2.60.40.790">
    <property type="match status" value="1"/>
</dbReference>
<dbReference type="RefSeq" id="WP_147798908.1">
    <property type="nucleotide sequence ID" value="NZ_VPFL01000004.1"/>
</dbReference>
<dbReference type="SUPFAM" id="SSF49764">
    <property type="entry name" value="HSP20-like chaperones"/>
    <property type="match status" value="1"/>
</dbReference>
<dbReference type="EMBL" id="VPFL01000004">
    <property type="protein sequence ID" value="TXF12827.1"/>
    <property type="molecule type" value="Genomic_DNA"/>
</dbReference>
<organism evidence="5 6">
    <name type="scientific">Pelomicrobium methylotrophicum</name>
    <dbReference type="NCBI Taxonomy" id="2602750"/>
    <lineage>
        <taxon>Bacteria</taxon>
        <taxon>Pseudomonadati</taxon>
        <taxon>Pseudomonadota</taxon>
        <taxon>Hydrogenophilia</taxon>
        <taxon>Hydrogenophilia incertae sedis</taxon>
        <taxon>Pelomicrobium</taxon>
    </lineage>
</organism>
<dbReference type="InterPro" id="IPR008978">
    <property type="entry name" value="HSP20-like_chaperone"/>
</dbReference>
<dbReference type="OrthoDB" id="9792695at2"/>
<dbReference type="InterPro" id="IPR007052">
    <property type="entry name" value="CS_dom"/>
</dbReference>
<reference evidence="5 6" key="1">
    <citation type="submission" date="2019-08" db="EMBL/GenBank/DDBJ databases">
        <title>Pelomicrobium methylotrophicum gen. nov., sp. nov. a moderately thermophilic, facultatively anaerobic, lithoautotrophic and methylotrophic bacterium isolated from a terrestrial mud volcano.</title>
        <authorList>
            <person name="Slobodkina G.B."/>
            <person name="Merkel A.Y."/>
            <person name="Slobodkin A.I."/>
        </authorList>
    </citation>
    <scope>NUCLEOTIDE SEQUENCE [LARGE SCALE GENOMIC DNA]</scope>
    <source>
        <strain evidence="5 6">SM250</strain>
    </source>
</reference>
<dbReference type="PROSITE" id="PS51203">
    <property type="entry name" value="CS"/>
    <property type="match status" value="1"/>
</dbReference>
<gene>
    <name evidence="5" type="ORF">FR698_04080</name>
</gene>
<dbReference type="AlphaFoldDB" id="A0A5C7EKL3"/>
<dbReference type="InParanoid" id="A0A5C7EKL3"/>